<keyword evidence="9" id="KW-0732">Signal</keyword>
<dbReference type="GO" id="GO:0005886">
    <property type="term" value="C:plasma membrane"/>
    <property type="evidence" value="ECO:0007669"/>
    <property type="project" value="UniProtKB-SubCell"/>
</dbReference>
<evidence type="ECO:0000256" key="8">
    <source>
        <dbReference type="ARBA" id="ARBA00022525"/>
    </source>
</evidence>
<evidence type="ECO:0000256" key="10">
    <source>
        <dbReference type="ARBA" id="ARBA00022801"/>
    </source>
</evidence>
<comment type="subcellular location">
    <subcellularLocation>
        <location evidence="3">Cell membrane</location>
        <topology evidence="3">Single-pass type II membrane protein</topology>
    </subcellularLocation>
    <subcellularLocation>
        <location evidence="2">Secreted</location>
        <location evidence="2">Cell wall</location>
    </subcellularLocation>
</comment>
<dbReference type="GO" id="GO:0000272">
    <property type="term" value="P:polysaccharide catabolic process"/>
    <property type="evidence" value="ECO:0007669"/>
    <property type="project" value="UniProtKB-KW"/>
</dbReference>
<dbReference type="Pfam" id="PF00332">
    <property type="entry name" value="Glyco_hydro_17"/>
    <property type="match status" value="1"/>
</dbReference>
<evidence type="ECO:0000313" key="24">
    <source>
        <dbReference type="Proteomes" id="UP000265663"/>
    </source>
</evidence>
<dbReference type="Proteomes" id="UP000265663">
    <property type="component" value="Unassembled WGS sequence"/>
</dbReference>
<reference evidence="23 24" key="1">
    <citation type="journal article" date="2014" name="PLoS ONE">
        <title>De novo Genome Assembly of the Fungal Plant Pathogen Pyrenophora semeniperda.</title>
        <authorList>
            <person name="Soliai M.M."/>
            <person name="Meyer S.E."/>
            <person name="Udall J.A."/>
            <person name="Elzinga D.E."/>
            <person name="Hermansen R.A."/>
            <person name="Bodily P.M."/>
            <person name="Hart A.A."/>
            <person name="Coleman C.E."/>
        </authorList>
    </citation>
    <scope>NUCLEOTIDE SEQUENCE [LARGE SCALE GENOMIC DNA]</scope>
    <source>
        <strain evidence="23 24">CCB06</strain>
        <tissue evidence="23">Mycelium</tissue>
    </source>
</reference>
<dbReference type="AlphaFoldDB" id="A0A3M7M633"/>
<sequence length="704" mass="75691">MAPSAFDRSAERRAAYAASEQCVARQAPSFLPLAGGSKSLHPKCGKRAHVAMAYQQQPHAWPLGHSGPTPSDDHPPPPPTHRTPVAMSQYPDPNNYSDYSPPGITPGSDNMGDSAAGGGINGIAHSVAAANQRESGLQAARSMPGSPMGVPDRTAQTSPFHDPRPMYSHPSSYGSGAPLAGAYSSDSSMLGAPHTLHPGIPYADTPYNRYSSSAQNLAPQMGHINPNEVDNDDDWGMGPDHDLPRDKRRSYVPFGGSRDGSSRGSPGSSINNGAAGLAGAAAGAGAYAAARDGNKYNAVPLVNGSGELMPEKIASWKAEDDLKKRKKRMWIAIAIITLILSGAILGGVLGATVGKGGSNDGKADQAKQSADDISKDNKEDLGKDSSEIKALMSTAGLHKVFPGMDYTPLNTQYPDCLHVGPSQNNITRDLAVMSQLTDSVRLYGTDCNQTQMLIHSIERLQIKDSMKIWLGVWLDKNDTTTQRQIRQTWQILDDYGCDYFKGIIIGNEVLYRKDLSVTELLGHITDFRKNITAHSCQLPVAMADLGDNWTADMASKVDIVMSNVHPFFAGVQAKDAAAWTWDFWSSKDVALTATSSNIHQIIAEVGWPSAGGTDCGGASSCTTGSTAGIDEMNQFMEDWVCQSMKNGTEYFWFSAFDEPWKIQYNSPGKEWEDKWGLMDINRKLKPGVKIPDCGGQALPTKYAH</sequence>
<proteinExistence type="inferred from homology"/>
<dbReference type="OrthoDB" id="68336at2759"/>
<feature type="region of interest" description="Disordered" evidence="21">
    <location>
        <begin position="356"/>
        <end position="385"/>
    </location>
</feature>
<evidence type="ECO:0000256" key="11">
    <source>
        <dbReference type="ARBA" id="ARBA00022968"/>
    </source>
</evidence>
<evidence type="ECO:0000256" key="3">
    <source>
        <dbReference type="ARBA" id="ARBA00004401"/>
    </source>
</evidence>
<evidence type="ECO:0000256" key="1">
    <source>
        <dbReference type="ARBA" id="ARBA00000382"/>
    </source>
</evidence>
<evidence type="ECO:0000256" key="13">
    <source>
        <dbReference type="ARBA" id="ARBA00023180"/>
    </source>
</evidence>
<evidence type="ECO:0000256" key="20">
    <source>
        <dbReference type="RuleBase" id="RU004335"/>
    </source>
</evidence>
<keyword evidence="6" id="KW-1003">Cell membrane</keyword>
<keyword evidence="14" id="KW-0119">Carbohydrate metabolism</keyword>
<organism evidence="23 24">
    <name type="scientific">Pyrenophora seminiperda CCB06</name>
    <dbReference type="NCBI Taxonomy" id="1302712"/>
    <lineage>
        <taxon>Eukaryota</taxon>
        <taxon>Fungi</taxon>
        <taxon>Dikarya</taxon>
        <taxon>Ascomycota</taxon>
        <taxon>Pezizomycotina</taxon>
        <taxon>Dothideomycetes</taxon>
        <taxon>Pleosporomycetidae</taxon>
        <taxon>Pleosporales</taxon>
        <taxon>Pleosporineae</taxon>
        <taxon>Pleosporaceae</taxon>
        <taxon>Pyrenophora</taxon>
    </lineage>
</organism>
<evidence type="ECO:0000256" key="9">
    <source>
        <dbReference type="ARBA" id="ARBA00022729"/>
    </source>
</evidence>
<protein>
    <recommendedName>
        <fullName evidence="5">glucan endo-1,3-beta-D-glucosidase</fullName>
        <ecNumber evidence="5">3.2.1.39</ecNumber>
    </recommendedName>
    <alternativeName>
        <fullName evidence="19">Endo-1,3-beta-glucanase btgC</fullName>
    </alternativeName>
    <alternativeName>
        <fullName evidence="18">Laminarinase btgC</fullName>
    </alternativeName>
</protein>
<dbReference type="GO" id="GO:0009277">
    <property type="term" value="C:fungal-type cell wall"/>
    <property type="evidence" value="ECO:0007669"/>
    <property type="project" value="TreeGrafter"/>
</dbReference>
<keyword evidence="7" id="KW-0134">Cell wall</keyword>
<keyword evidence="15" id="KW-0961">Cell wall biogenesis/degradation</keyword>
<accession>A0A3M7M633</accession>
<dbReference type="PANTHER" id="PTHR16631:SF17">
    <property type="entry name" value="GLUCAN ENDO-1,3-BETA-GLUCOSIDASE BTGC"/>
    <property type="match status" value="1"/>
</dbReference>
<keyword evidence="12 22" id="KW-0472">Membrane</keyword>
<evidence type="ECO:0000256" key="22">
    <source>
        <dbReference type="SAM" id="Phobius"/>
    </source>
</evidence>
<dbReference type="GO" id="GO:0071555">
    <property type="term" value="P:cell wall organization"/>
    <property type="evidence" value="ECO:0007669"/>
    <property type="project" value="UniProtKB-KW"/>
</dbReference>
<evidence type="ECO:0000256" key="7">
    <source>
        <dbReference type="ARBA" id="ARBA00022512"/>
    </source>
</evidence>
<name>A0A3M7M633_9PLEO</name>
<evidence type="ECO:0000256" key="12">
    <source>
        <dbReference type="ARBA" id="ARBA00023136"/>
    </source>
</evidence>
<dbReference type="InterPro" id="IPR050732">
    <property type="entry name" value="Beta-glucan_modifiers"/>
</dbReference>
<keyword evidence="24" id="KW-1185">Reference proteome</keyword>
<dbReference type="GO" id="GO:0009986">
    <property type="term" value="C:cell surface"/>
    <property type="evidence" value="ECO:0007669"/>
    <property type="project" value="TreeGrafter"/>
</dbReference>
<dbReference type="InterPro" id="IPR000490">
    <property type="entry name" value="Glyco_hydro_17"/>
</dbReference>
<keyword evidence="16" id="KW-0624">Polysaccharide degradation</keyword>
<dbReference type="GO" id="GO:0005576">
    <property type="term" value="C:extracellular region"/>
    <property type="evidence" value="ECO:0007669"/>
    <property type="project" value="TreeGrafter"/>
</dbReference>
<evidence type="ECO:0000256" key="5">
    <source>
        <dbReference type="ARBA" id="ARBA00012780"/>
    </source>
</evidence>
<dbReference type="InterPro" id="IPR017853">
    <property type="entry name" value="GH"/>
</dbReference>
<evidence type="ECO:0000256" key="17">
    <source>
        <dbReference type="ARBA" id="ARBA00037649"/>
    </source>
</evidence>
<evidence type="ECO:0000256" key="14">
    <source>
        <dbReference type="ARBA" id="ARBA00023277"/>
    </source>
</evidence>
<evidence type="ECO:0000256" key="18">
    <source>
        <dbReference type="ARBA" id="ARBA00042373"/>
    </source>
</evidence>
<comment type="function">
    <text evidence="17">Glucanases play a role in cell expansion during growth, in cell-cell fusion during mating, and in spore release during sporulation. This enzyme may be involved in beta-glucan degradation. Active on laminarin and lichenan.</text>
</comment>
<dbReference type="PANTHER" id="PTHR16631">
    <property type="entry name" value="GLUCAN 1,3-BETA-GLUCOSIDASE"/>
    <property type="match status" value="1"/>
</dbReference>
<evidence type="ECO:0000256" key="19">
    <source>
        <dbReference type="ARBA" id="ARBA00043078"/>
    </source>
</evidence>
<feature type="transmembrane region" description="Helical" evidence="22">
    <location>
        <begin position="330"/>
        <end position="353"/>
    </location>
</feature>
<comment type="catalytic activity">
    <reaction evidence="1">
        <text>Hydrolysis of (1-&gt;3)-beta-D-glucosidic linkages in (1-&gt;3)-beta-D-glucans.</text>
        <dbReference type="EC" id="3.2.1.39"/>
    </reaction>
</comment>
<evidence type="ECO:0000256" key="21">
    <source>
        <dbReference type="SAM" id="MobiDB-lite"/>
    </source>
</evidence>
<evidence type="ECO:0000313" key="23">
    <source>
        <dbReference type="EMBL" id="RMZ69957.1"/>
    </source>
</evidence>
<evidence type="ECO:0000256" key="16">
    <source>
        <dbReference type="ARBA" id="ARBA00023326"/>
    </source>
</evidence>
<evidence type="ECO:0000256" key="2">
    <source>
        <dbReference type="ARBA" id="ARBA00004191"/>
    </source>
</evidence>
<keyword evidence="10" id="KW-0378">Hydrolase</keyword>
<dbReference type="GO" id="GO:0042973">
    <property type="term" value="F:glucan endo-1,3-beta-D-glucosidase activity"/>
    <property type="evidence" value="ECO:0007669"/>
    <property type="project" value="UniProtKB-EC"/>
</dbReference>
<feature type="region of interest" description="Disordered" evidence="21">
    <location>
        <begin position="55"/>
        <end position="118"/>
    </location>
</feature>
<comment type="similarity">
    <text evidence="4 20">Belongs to the glycosyl hydrolase 17 family.</text>
</comment>
<keyword evidence="13" id="KW-0325">Glycoprotein</keyword>
<evidence type="ECO:0000256" key="6">
    <source>
        <dbReference type="ARBA" id="ARBA00022475"/>
    </source>
</evidence>
<keyword evidence="22" id="KW-0812">Transmembrane</keyword>
<keyword evidence="22" id="KW-1133">Transmembrane helix</keyword>
<dbReference type="SUPFAM" id="SSF51445">
    <property type="entry name" value="(Trans)glycosidases"/>
    <property type="match status" value="1"/>
</dbReference>
<feature type="region of interest" description="Disordered" evidence="21">
    <location>
        <begin position="211"/>
        <end position="269"/>
    </location>
</feature>
<keyword evidence="11" id="KW-0735">Signal-anchor</keyword>
<feature type="region of interest" description="Disordered" evidence="21">
    <location>
        <begin position="131"/>
        <end position="173"/>
    </location>
</feature>
<evidence type="ECO:0000256" key="4">
    <source>
        <dbReference type="ARBA" id="ARBA00008773"/>
    </source>
</evidence>
<dbReference type="FunFam" id="3.20.20.80:FF:000151">
    <property type="entry name" value="Glucan endo-1,3-beta-glucosidase btgC"/>
    <property type="match status" value="1"/>
</dbReference>
<keyword evidence="8" id="KW-0964">Secreted</keyword>
<dbReference type="EMBL" id="KE747823">
    <property type="protein sequence ID" value="RMZ69957.1"/>
    <property type="molecule type" value="Genomic_DNA"/>
</dbReference>
<feature type="compositionally biased region" description="Basic and acidic residues" evidence="21">
    <location>
        <begin position="361"/>
        <end position="385"/>
    </location>
</feature>
<gene>
    <name evidence="23" type="ORF">GMOD_00008899</name>
</gene>
<dbReference type="Gene3D" id="3.20.20.80">
    <property type="entry name" value="Glycosidases"/>
    <property type="match status" value="1"/>
</dbReference>
<evidence type="ECO:0000256" key="15">
    <source>
        <dbReference type="ARBA" id="ARBA00023316"/>
    </source>
</evidence>
<dbReference type="EC" id="3.2.1.39" evidence="5"/>